<keyword evidence="2" id="KW-0456">Lyase</keyword>
<proteinExistence type="inferred from homology"/>
<dbReference type="InterPro" id="IPR014748">
    <property type="entry name" value="Enoyl-CoA_hydra_C"/>
</dbReference>
<dbReference type="CDD" id="cd06558">
    <property type="entry name" value="crotonase-like"/>
    <property type="match status" value="1"/>
</dbReference>
<reference evidence="3 4" key="2">
    <citation type="journal article" date="2013" name="Genome Announc.">
        <title>Draft Genome Sequence of Methylobacterium mesophilicum Strain SR1.6/6, Isolated from Citrus sinensis.</title>
        <authorList>
            <person name="Marinho Almeida D."/>
            <person name="Dini-Andreote F."/>
            <person name="Camargo Neves A.A."/>
            <person name="Juca Ramos R.T."/>
            <person name="Andreote F.D."/>
            <person name="Carneiro A.R."/>
            <person name="Oliveira de Souza Lima A."/>
            <person name="Caracciolo Gomes de Sa P.H."/>
            <person name="Ribeiro Barbosa M.S."/>
            <person name="Araujo W.L."/>
            <person name="Silva A."/>
        </authorList>
    </citation>
    <scope>NUCLEOTIDE SEQUENCE [LARGE SCALE GENOMIC DNA]</scope>
    <source>
        <strain evidence="3 4">SR1.6/6</strain>
    </source>
</reference>
<organism evidence="3 4">
    <name type="scientific">Methylobacterium mesophilicum SR1.6/6</name>
    <dbReference type="NCBI Taxonomy" id="908290"/>
    <lineage>
        <taxon>Bacteria</taxon>
        <taxon>Pseudomonadati</taxon>
        <taxon>Pseudomonadota</taxon>
        <taxon>Alphaproteobacteria</taxon>
        <taxon>Hyphomicrobiales</taxon>
        <taxon>Methylobacteriaceae</taxon>
        <taxon>Methylobacterium</taxon>
    </lineage>
</organism>
<dbReference type="SUPFAM" id="SSF52096">
    <property type="entry name" value="ClpP/crotonase"/>
    <property type="match status" value="1"/>
</dbReference>
<dbReference type="EMBL" id="CP043538">
    <property type="protein sequence ID" value="QGY05173.1"/>
    <property type="molecule type" value="Genomic_DNA"/>
</dbReference>
<evidence type="ECO:0000313" key="3">
    <source>
        <dbReference type="EMBL" id="QGY05173.1"/>
    </source>
</evidence>
<reference evidence="3 4" key="1">
    <citation type="journal article" date="2012" name="Genet. Mol. Biol.">
        <title>Analysis of 16S rRNA and mxaF genes revealing insights into Methylobacterium niche-specific plant association.</title>
        <authorList>
            <person name="Dourado M.N."/>
            <person name="Andreote F.D."/>
            <person name="Dini-Andreote F."/>
            <person name="Conti R."/>
            <person name="Araujo J.M."/>
            <person name="Araujo W.L."/>
        </authorList>
    </citation>
    <scope>NUCLEOTIDE SEQUENCE [LARGE SCALE GENOMIC DNA]</scope>
    <source>
        <strain evidence="3 4">SR1.6/6</strain>
    </source>
</reference>
<dbReference type="NCBIfam" id="NF006699">
    <property type="entry name" value="PRK09245.1"/>
    <property type="match status" value="1"/>
</dbReference>
<dbReference type="Proteomes" id="UP000012488">
    <property type="component" value="Chromosome"/>
</dbReference>
<gene>
    <name evidence="3" type="ORF">MMSR116_27200</name>
</gene>
<evidence type="ECO:0000256" key="1">
    <source>
        <dbReference type="ARBA" id="ARBA00005254"/>
    </source>
</evidence>
<dbReference type="GO" id="GO:0016829">
    <property type="term" value="F:lyase activity"/>
    <property type="evidence" value="ECO:0007669"/>
    <property type="project" value="UniProtKB-KW"/>
</dbReference>
<accession>A0A6B9FR60</accession>
<comment type="similarity">
    <text evidence="1">Belongs to the enoyl-CoA hydratase/isomerase family.</text>
</comment>
<sequence>MTDPILYEASEGIVTLTINRPEQRNPISDPEVVEAVLAALDRLDTDREARVAVLTGAGSVFSSGGNIKAMGEAGGLSDSLPARTRLNYKQGIQRIPLAFERLEVPVIAAVNGPAVGAGCDLACMCDIRIASEAAWFAENFVTLGLMPGDGGAWLLPRVVGFSKACEMALTGGRVAAADALACGLVSRVVPADRLLEEARGLARRIAANPPHAVRMTKRLLWAGRSGRLDQHLETAAAMQALAHATADHREAVAAFLDKRPPTFVGA</sequence>
<dbReference type="AlphaFoldDB" id="A0A6B9FR60"/>
<protein>
    <submittedName>
        <fullName evidence="3">Crotonase/enoyl-CoA hydratase family protein</fullName>
    </submittedName>
</protein>
<dbReference type="Gene3D" id="1.10.12.10">
    <property type="entry name" value="Lyase 2-enoyl-coa Hydratase, Chain A, domain 2"/>
    <property type="match status" value="1"/>
</dbReference>
<dbReference type="Gene3D" id="3.90.226.10">
    <property type="entry name" value="2-enoyl-CoA Hydratase, Chain A, domain 1"/>
    <property type="match status" value="1"/>
</dbReference>
<dbReference type="OrthoDB" id="9781757at2"/>
<dbReference type="KEGG" id="mmes:MMSR116_27200"/>
<evidence type="ECO:0000313" key="4">
    <source>
        <dbReference type="Proteomes" id="UP000012488"/>
    </source>
</evidence>
<dbReference type="Pfam" id="PF00378">
    <property type="entry name" value="ECH_1"/>
    <property type="match status" value="1"/>
</dbReference>
<name>A0A6B9FR60_9HYPH</name>
<dbReference type="InterPro" id="IPR029045">
    <property type="entry name" value="ClpP/crotonase-like_dom_sf"/>
</dbReference>
<dbReference type="PANTHER" id="PTHR11941:SF54">
    <property type="entry name" value="ENOYL-COA HYDRATASE, MITOCHONDRIAL"/>
    <property type="match status" value="1"/>
</dbReference>
<dbReference type="GO" id="GO:0006635">
    <property type="term" value="P:fatty acid beta-oxidation"/>
    <property type="evidence" value="ECO:0007669"/>
    <property type="project" value="TreeGrafter"/>
</dbReference>
<dbReference type="RefSeq" id="WP_010683957.1">
    <property type="nucleotide sequence ID" value="NZ_CP043538.1"/>
</dbReference>
<dbReference type="InterPro" id="IPR001753">
    <property type="entry name" value="Enoyl-CoA_hydra/iso"/>
</dbReference>
<evidence type="ECO:0000256" key="2">
    <source>
        <dbReference type="ARBA" id="ARBA00023239"/>
    </source>
</evidence>
<dbReference type="PANTHER" id="PTHR11941">
    <property type="entry name" value="ENOYL-COA HYDRATASE-RELATED"/>
    <property type="match status" value="1"/>
</dbReference>